<feature type="region of interest" description="Disordered" evidence="1">
    <location>
        <begin position="1"/>
        <end position="35"/>
    </location>
</feature>
<sequence length="130" mass="14650">MDSSENTLNENEPIPEAPPSELNNFINKDENSSDLKDSAEIDYSTIQDIEFGSKVLLFFDYFTDLKEFFQLSTSDFSDSANAARRGSDDTIHVNLDIPNEENEWVQLFQGDSVAASVQMVQDSLFYDSVS</sequence>
<name>A0A976QXK4_THEOR</name>
<gene>
    <name evidence="2" type="ORF">MACK_003121</name>
</gene>
<evidence type="ECO:0000313" key="2">
    <source>
        <dbReference type="EMBL" id="UKK03019.2"/>
    </source>
</evidence>
<protein>
    <submittedName>
        <fullName evidence="2">Uncharacterized protein</fullName>
    </submittedName>
</protein>
<accession>A0A976QXK4</accession>
<dbReference type="EMBL" id="CP056072">
    <property type="protein sequence ID" value="UKK03019.2"/>
    <property type="molecule type" value="Genomic_DNA"/>
</dbReference>
<proteinExistence type="predicted"/>
<organism evidence="2 3">
    <name type="scientific">Theileria orientalis</name>
    <dbReference type="NCBI Taxonomy" id="68886"/>
    <lineage>
        <taxon>Eukaryota</taxon>
        <taxon>Sar</taxon>
        <taxon>Alveolata</taxon>
        <taxon>Apicomplexa</taxon>
        <taxon>Aconoidasida</taxon>
        <taxon>Piroplasmida</taxon>
        <taxon>Theileriidae</taxon>
        <taxon>Theileria</taxon>
    </lineage>
</organism>
<feature type="compositionally biased region" description="Polar residues" evidence="1">
    <location>
        <begin position="1"/>
        <end position="10"/>
    </location>
</feature>
<dbReference type="Proteomes" id="UP000244811">
    <property type="component" value="Chromosome 4"/>
</dbReference>
<dbReference type="AlphaFoldDB" id="A0A976QXK4"/>
<reference evidence="2" key="1">
    <citation type="submission" date="2022-07" db="EMBL/GenBank/DDBJ databases">
        <title>Evaluation of T. orientalis genome assembly methods using nanopore sequencing and analysis of variation between genomes.</title>
        <authorList>
            <person name="Yam J."/>
            <person name="Micallef M.L."/>
            <person name="Liu M."/>
            <person name="Djordjevic S.P."/>
            <person name="Bogema D.R."/>
            <person name="Jenkins C."/>
        </authorList>
    </citation>
    <scope>NUCLEOTIDE SEQUENCE</scope>
    <source>
        <strain evidence="2">Goon Nure</strain>
    </source>
</reference>
<evidence type="ECO:0000313" key="3">
    <source>
        <dbReference type="Proteomes" id="UP000244811"/>
    </source>
</evidence>
<evidence type="ECO:0000256" key="1">
    <source>
        <dbReference type="SAM" id="MobiDB-lite"/>
    </source>
</evidence>